<dbReference type="InterPro" id="IPR036925">
    <property type="entry name" value="TIF_IF2_dom3_sf"/>
</dbReference>
<evidence type="ECO:0000256" key="1">
    <source>
        <dbReference type="ARBA" id="ARBA00007733"/>
    </source>
</evidence>
<feature type="compositionally biased region" description="Basic and acidic residues" evidence="8">
    <location>
        <begin position="313"/>
        <end position="322"/>
    </location>
</feature>
<dbReference type="SUPFAM" id="SSF52156">
    <property type="entry name" value="Initiation factor IF2/eIF5b, domain 3"/>
    <property type="match status" value="1"/>
</dbReference>
<dbReference type="Pfam" id="PF11987">
    <property type="entry name" value="IF-2"/>
    <property type="match status" value="1"/>
</dbReference>
<dbReference type="Gene3D" id="2.40.30.10">
    <property type="entry name" value="Translation factors"/>
    <property type="match status" value="2"/>
</dbReference>
<keyword evidence="5" id="KW-0648">Protein biosynthesis</keyword>
<keyword evidence="11" id="KW-1185">Reference proteome</keyword>
<dbReference type="InterPro" id="IPR000795">
    <property type="entry name" value="T_Tr_GTP-bd_dom"/>
</dbReference>
<dbReference type="InterPro" id="IPR005225">
    <property type="entry name" value="Small_GTP-bd"/>
</dbReference>
<evidence type="ECO:0000256" key="4">
    <source>
        <dbReference type="ARBA" id="ARBA00022741"/>
    </source>
</evidence>
<feature type="region of interest" description="Disordered" evidence="8">
    <location>
        <begin position="1"/>
        <end position="477"/>
    </location>
</feature>
<dbReference type="Proteomes" id="UP001521184">
    <property type="component" value="Unassembled WGS sequence"/>
</dbReference>
<dbReference type="Pfam" id="PF00009">
    <property type="entry name" value="GTP_EFTU"/>
    <property type="match status" value="1"/>
</dbReference>
<sequence length="1076" mass="119408">MPPKKKGGKKAQQDDWEAELGETIDPIAAATEAAKQEEAANDAAEDGEETGGGGGGLMAALRKNKGKRAKKGKVNDFLEGEDAPGSGDASGVQTPQEDLAAKAPEEANMDDDELFGPVKKGKGGKQQQQKKQEKEADDEEEGGKLKSKKEKEKEKKEREKARKKEQAAKKKTTAPPPAPKAEPAKAAEVKAETSPAPEPEKPGAAGKKKKLNPALLALQKQQEERKRLEEEQARLAEEERKRIEEEERMNEEEEQKKAEARAQKKQKEKEKIEQLKREGKYQTKAQKEAQRQAELRMKQMIASGAKVAGLEDPDAKKKPVYDRKKKGKKQAPAETPKVDEKAEEEARKKLEELKLAEEQAKLAAEQAEKAKKDAEAKKAEEEEEEDLEDWEALADKEEGVNMDGVKDSWDAESDDEKEAKPAAANGKKTEDSESEEDSEDESSDEEEMTATEKAEAARKAAAAERRKQQHEAALAARSKDDLRSPICCILGHVDTGKTKLLDKIRQTNVQEGEAGGITQQIGATYFPVDALKKKTNVVNKDGSFEFKIPGLLVIDTPGHESFTNLRSRGSSLCNIAILVVDIMHGLEPQTLESMRLLRDKKTPFIVALNKIDRLYGWKKIDNNGFRESLSFQNKAVQNEFRDRLEKTKVAFAEQGFNSELFYENKSMARYVSLVPTSAHTGEGIPDMLRLITTLTQERMTNSLMYLSEVEATVLEVKVVEGLGTTIDVILSNGVLNEGDRIVLCGTQGAISTNIRALLTPAEMKELRIKSQYVHNKTIKAAMGVKIAADGLDNAVAGSRLMVVGPEDDEEDLEEEVMGDLENLLSRISKTGRGVSVQASTLGSLEALLEFLRASKIPVANISIGPVFKRDVMQCGIMLEKAKEYAVMLCFDVRVDKEAREYADQNGVKIFEADIIYHLFDAFTAHMKELEEQRKEESKMLAVFPCVLRPVAVFNKKDPIVVGVDVIEGNLKLLTPICAIKENPVTKQKEIISLGRVQSIERDHKQIAVCKKGQPSVAVKIEGPNQPLYGRHLEEKDTLYSLISRQSIDTLKEFFRADVSMDEWALIKKMKPMFDIP</sequence>
<evidence type="ECO:0000256" key="8">
    <source>
        <dbReference type="SAM" id="MobiDB-lite"/>
    </source>
</evidence>
<dbReference type="InterPro" id="IPR027417">
    <property type="entry name" value="P-loop_NTPase"/>
</dbReference>
<evidence type="ECO:0000313" key="10">
    <source>
        <dbReference type="EMBL" id="KAL1649972.1"/>
    </source>
</evidence>
<dbReference type="InterPro" id="IPR023115">
    <property type="entry name" value="TIF_IF2_dom3"/>
</dbReference>
<organism evidence="10 11">
    <name type="scientific">Diplodia intermedia</name>
    <dbReference type="NCBI Taxonomy" id="856260"/>
    <lineage>
        <taxon>Eukaryota</taxon>
        <taxon>Fungi</taxon>
        <taxon>Dikarya</taxon>
        <taxon>Ascomycota</taxon>
        <taxon>Pezizomycotina</taxon>
        <taxon>Dothideomycetes</taxon>
        <taxon>Dothideomycetes incertae sedis</taxon>
        <taxon>Botryosphaeriales</taxon>
        <taxon>Botryosphaeriaceae</taxon>
        <taxon>Diplodia</taxon>
    </lineage>
</organism>
<dbReference type="NCBIfam" id="NF003078">
    <property type="entry name" value="PRK04004.1"/>
    <property type="match status" value="1"/>
</dbReference>
<feature type="compositionally biased region" description="Basic and acidic residues" evidence="8">
    <location>
        <begin position="182"/>
        <end position="191"/>
    </location>
</feature>
<feature type="compositionally biased region" description="Basic and acidic residues" evidence="8">
    <location>
        <begin position="336"/>
        <end position="380"/>
    </location>
</feature>
<dbReference type="InterPro" id="IPR015760">
    <property type="entry name" value="TIF_IF2"/>
</dbReference>
<feature type="compositionally biased region" description="Basic residues" evidence="8">
    <location>
        <begin position="62"/>
        <end position="72"/>
    </location>
</feature>
<dbReference type="Gene3D" id="3.40.50.300">
    <property type="entry name" value="P-loop containing nucleotide triphosphate hydrolases"/>
    <property type="match status" value="1"/>
</dbReference>
<accession>A0ABR3U2K7</accession>
<dbReference type="EMBL" id="JAKEKT020000005">
    <property type="protein sequence ID" value="KAL1649972.1"/>
    <property type="molecule type" value="Genomic_DNA"/>
</dbReference>
<evidence type="ECO:0000256" key="7">
    <source>
        <dbReference type="ARBA" id="ARBA00032478"/>
    </source>
</evidence>
<feature type="compositionally biased region" description="Acidic residues" evidence="8">
    <location>
        <begin position="39"/>
        <end position="49"/>
    </location>
</feature>
<dbReference type="PROSITE" id="PS51722">
    <property type="entry name" value="G_TR_2"/>
    <property type="match status" value="1"/>
</dbReference>
<comment type="caution">
    <text evidence="10">The sequence shown here is derived from an EMBL/GenBank/DDBJ whole genome shotgun (WGS) entry which is preliminary data.</text>
</comment>
<protein>
    <recommendedName>
        <fullName evidence="2">Eukaryotic translation initiation factor 5B</fullName>
    </recommendedName>
    <alternativeName>
        <fullName evidence="7">Translation initiation factor IF-2</fullName>
    </alternativeName>
</protein>
<dbReference type="NCBIfam" id="TIGR00231">
    <property type="entry name" value="small_GTP"/>
    <property type="match status" value="1"/>
</dbReference>
<feature type="compositionally biased region" description="Basic and acidic residues" evidence="8">
    <location>
        <begin position="254"/>
        <end position="297"/>
    </location>
</feature>
<dbReference type="Gene3D" id="3.40.50.10050">
    <property type="entry name" value="Translation initiation factor IF- 2, domain 3"/>
    <property type="match status" value="1"/>
</dbReference>
<feature type="compositionally biased region" description="Acidic residues" evidence="8">
    <location>
        <begin position="432"/>
        <end position="449"/>
    </location>
</feature>
<keyword evidence="6" id="KW-0342">GTP-binding</keyword>
<dbReference type="CDD" id="cd01887">
    <property type="entry name" value="IF2_eIF5B"/>
    <property type="match status" value="1"/>
</dbReference>
<dbReference type="GO" id="GO:0003743">
    <property type="term" value="F:translation initiation factor activity"/>
    <property type="evidence" value="ECO:0007669"/>
    <property type="project" value="UniProtKB-KW"/>
</dbReference>
<proteinExistence type="inferred from homology"/>
<evidence type="ECO:0000256" key="6">
    <source>
        <dbReference type="ARBA" id="ARBA00023134"/>
    </source>
</evidence>
<feature type="compositionally biased region" description="Basic and acidic residues" evidence="8">
    <location>
        <begin position="221"/>
        <end position="245"/>
    </location>
</feature>
<reference evidence="10 11" key="1">
    <citation type="journal article" date="2023" name="Plant Dis.">
        <title>First Report of Diplodia intermedia Causing Canker and Dieback Diseases on Apple Trees in Canada.</title>
        <authorList>
            <person name="Ellouze W."/>
            <person name="Ilyukhin E."/>
            <person name="Sulman M."/>
            <person name="Ali S."/>
        </authorList>
    </citation>
    <scope>NUCLEOTIDE SEQUENCE [LARGE SCALE GENOMIC DNA]</scope>
    <source>
        <strain evidence="10 11">M45-28</strain>
    </source>
</reference>
<dbReference type="PANTHER" id="PTHR43381:SF4">
    <property type="entry name" value="EUKARYOTIC TRANSLATION INITIATION FACTOR 5B"/>
    <property type="match status" value="1"/>
</dbReference>
<keyword evidence="4" id="KW-0547">Nucleotide-binding</keyword>
<name>A0ABR3U2K7_9PEZI</name>
<gene>
    <name evidence="10" type="primary">FUN12</name>
    <name evidence="10" type="ORF">SLS58_001348</name>
</gene>
<dbReference type="CDD" id="cd03703">
    <property type="entry name" value="aeIF5B_II"/>
    <property type="match status" value="1"/>
</dbReference>
<dbReference type="PRINTS" id="PR00315">
    <property type="entry name" value="ELONGATNFCT"/>
</dbReference>
<feature type="compositionally biased region" description="Basic and acidic residues" evidence="8">
    <location>
        <begin position="149"/>
        <end position="168"/>
    </location>
</feature>
<dbReference type="SUPFAM" id="SSF50447">
    <property type="entry name" value="Translation proteins"/>
    <property type="match status" value="1"/>
</dbReference>
<evidence type="ECO:0000256" key="5">
    <source>
        <dbReference type="ARBA" id="ARBA00022917"/>
    </source>
</evidence>
<keyword evidence="3 10" id="KW-0396">Initiation factor</keyword>
<feature type="compositionally biased region" description="Basic and acidic residues" evidence="8">
    <location>
        <begin position="393"/>
        <end position="409"/>
    </location>
</feature>
<dbReference type="Pfam" id="PF14578">
    <property type="entry name" value="GTP_EFTU_D4"/>
    <property type="match status" value="1"/>
</dbReference>
<dbReference type="PANTHER" id="PTHR43381">
    <property type="entry name" value="TRANSLATION INITIATION FACTOR IF-2-RELATED"/>
    <property type="match status" value="1"/>
</dbReference>
<evidence type="ECO:0000256" key="2">
    <source>
        <dbReference type="ARBA" id="ARBA00013824"/>
    </source>
</evidence>
<comment type="similarity">
    <text evidence="1">Belongs to the TRAFAC class translation factor GTPase superfamily. Classic translation factor GTPase family. IF-2 subfamily.</text>
</comment>
<dbReference type="InterPro" id="IPR029459">
    <property type="entry name" value="EFTU-type"/>
</dbReference>
<feature type="domain" description="Tr-type G" evidence="9">
    <location>
        <begin position="482"/>
        <end position="700"/>
    </location>
</feature>
<evidence type="ECO:0000256" key="3">
    <source>
        <dbReference type="ARBA" id="ARBA00022540"/>
    </source>
</evidence>
<feature type="compositionally biased region" description="Acidic residues" evidence="8">
    <location>
        <begin position="381"/>
        <end position="392"/>
    </location>
</feature>
<evidence type="ECO:0000313" key="11">
    <source>
        <dbReference type="Proteomes" id="UP001521184"/>
    </source>
</evidence>
<evidence type="ECO:0000259" key="9">
    <source>
        <dbReference type="PROSITE" id="PS51722"/>
    </source>
</evidence>
<dbReference type="SUPFAM" id="SSF52540">
    <property type="entry name" value="P-loop containing nucleoside triphosphate hydrolases"/>
    <property type="match status" value="1"/>
</dbReference>
<dbReference type="InterPro" id="IPR009000">
    <property type="entry name" value="Transl_B-barrel_sf"/>
</dbReference>
<feature type="compositionally biased region" description="Basic and acidic residues" evidence="8">
    <location>
        <begin position="450"/>
        <end position="470"/>
    </location>
</feature>